<dbReference type="AlphaFoldDB" id="A0A368YF52"/>
<dbReference type="Proteomes" id="UP000253324">
    <property type="component" value="Unassembled WGS sequence"/>
</dbReference>
<proteinExistence type="predicted"/>
<dbReference type="EMBL" id="QPJM01000021">
    <property type="protein sequence ID" value="RCW78873.1"/>
    <property type="molecule type" value="Genomic_DNA"/>
</dbReference>
<name>A0A368YF52_9HYPH</name>
<dbReference type="RefSeq" id="WP_114432496.1">
    <property type="nucleotide sequence ID" value="NZ_QPJM01000021.1"/>
</dbReference>
<gene>
    <name evidence="2" type="ORF">C7476_12159</name>
</gene>
<evidence type="ECO:0000313" key="2">
    <source>
        <dbReference type="EMBL" id="RCW78873.1"/>
    </source>
</evidence>
<keyword evidence="3" id="KW-1185">Reference proteome</keyword>
<feature type="compositionally biased region" description="Basic and acidic residues" evidence="1">
    <location>
        <begin position="12"/>
        <end position="28"/>
    </location>
</feature>
<accession>A0A368YF52</accession>
<comment type="caution">
    <text evidence="2">The sequence shown here is derived from an EMBL/GenBank/DDBJ whole genome shotgun (WGS) entry which is preliminary data.</text>
</comment>
<organism evidence="2 3">
    <name type="scientific">Phyllobacterium bourgognense</name>
    <dbReference type="NCBI Taxonomy" id="314236"/>
    <lineage>
        <taxon>Bacteria</taxon>
        <taxon>Pseudomonadati</taxon>
        <taxon>Pseudomonadota</taxon>
        <taxon>Alphaproteobacteria</taxon>
        <taxon>Hyphomicrobiales</taxon>
        <taxon>Phyllobacteriaceae</taxon>
        <taxon>Phyllobacterium</taxon>
    </lineage>
</organism>
<evidence type="ECO:0000256" key="1">
    <source>
        <dbReference type="SAM" id="MobiDB-lite"/>
    </source>
</evidence>
<sequence length="82" mass="9086">MNVPPRGVPKAGRPDEDFVPTEYDRTGDPKISGIPGVAGPESDLDNGAIRDIEENEDERAVKRDMTNTAARPIIQRRLMTRI</sequence>
<evidence type="ECO:0000313" key="3">
    <source>
        <dbReference type="Proteomes" id="UP000253324"/>
    </source>
</evidence>
<protein>
    <submittedName>
        <fullName evidence="2">Uncharacterized protein</fullName>
    </submittedName>
</protein>
<reference evidence="2 3" key="1">
    <citation type="submission" date="2018-07" db="EMBL/GenBank/DDBJ databases">
        <title>Genomic Encyclopedia of Type Strains, Phase III (KMG-III): the genomes of soil and plant-associated and newly described type strains.</title>
        <authorList>
            <person name="Whitman W."/>
        </authorList>
    </citation>
    <scope>NUCLEOTIDE SEQUENCE [LARGE SCALE GENOMIC DNA]</scope>
    <source>
        <strain evidence="2 3">31-25a</strain>
    </source>
</reference>
<dbReference type="OrthoDB" id="7204249at2"/>
<feature type="region of interest" description="Disordered" evidence="1">
    <location>
        <begin position="1"/>
        <end position="46"/>
    </location>
</feature>